<dbReference type="PANTHER" id="PTHR41251:SF1">
    <property type="entry name" value="NON-HOMOLOGOUS END JOINING PROTEIN KU"/>
    <property type="match status" value="1"/>
</dbReference>
<dbReference type="Proteomes" id="UP000217211">
    <property type="component" value="Chromosome"/>
</dbReference>
<sequence>MFSEISGKKAEKELLEVATALIDRKSAPFDVGAFKDNYAAALQDLVKRKVKGKSGRVEIEKEERVQRRGENVVDLVTALKKSLEGSEGKKTKAQSSSSGRSRRKSA</sequence>
<dbReference type="PANTHER" id="PTHR41251">
    <property type="entry name" value="NON-HOMOLOGOUS END JOINING PROTEIN KU"/>
    <property type="match status" value="1"/>
</dbReference>
<reference evidence="2 3" key="1">
    <citation type="submission" date="2017-08" db="EMBL/GenBank/DDBJ databases">
        <title>Multipartite genome sequences of Sinorhizobium species nodulating soybeans.</title>
        <authorList>
            <person name="Tian C.F."/>
        </authorList>
    </citation>
    <scope>NUCLEOTIDE SEQUENCE [LARGE SCALE GENOMIC DNA]</scope>
    <source>
        <strain evidence="2 3">CCBAU 05684</strain>
    </source>
</reference>
<dbReference type="STRING" id="716928.GCA_000261485_02893"/>
<dbReference type="RefSeq" id="WP_050980020.1">
    <property type="nucleotide sequence ID" value="NZ_AJQT01000055.1"/>
</dbReference>
<accession>A0A249PE10</accession>
<dbReference type="InterPro" id="IPR009187">
    <property type="entry name" value="Prok_Ku"/>
</dbReference>
<dbReference type="eggNOG" id="COG1273">
    <property type="taxonomic scope" value="Bacteria"/>
</dbReference>
<feature type="region of interest" description="Disordered" evidence="1">
    <location>
        <begin position="82"/>
        <end position="106"/>
    </location>
</feature>
<gene>
    <name evidence="2" type="ORF">SJ05684_c27590</name>
</gene>
<dbReference type="KEGG" id="esj:SJ05684_c27590"/>
<proteinExistence type="predicted"/>
<organism evidence="2 3">
    <name type="scientific">Sinorhizobium sojae CCBAU 05684</name>
    <dbReference type="NCBI Taxonomy" id="716928"/>
    <lineage>
        <taxon>Bacteria</taxon>
        <taxon>Pseudomonadati</taxon>
        <taxon>Pseudomonadota</taxon>
        <taxon>Alphaproteobacteria</taxon>
        <taxon>Hyphomicrobiales</taxon>
        <taxon>Rhizobiaceae</taxon>
        <taxon>Sinorhizobium/Ensifer group</taxon>
        <taxon>Sinorhizobium</taxon>
    </lineage>
</organism>
<protein>
    <submittedName>
        <fullName evidence="2">Ku domain protein</fullName>
    </submittedName>
</protein>
<name>A0A249PE10_9HYPH</name>
<evidence type="ECO:0000313" key="3">
    <source>
        <dbReference type="Proteomes" id="UP000217211"/>
    </source>
</evidence>
<dbReference type="EMBL" id="CP023067">
    <property type="protein sequence ID" value="ASY64190.1"/>
    <property type="molecule type" value="Genomic_DNA"/>
</dbReference>
<dbReference type="GO" id="GO:0003690">
    <property type="term" value="F:double-stranded DNA binding"/>
    <property type="evidence" value="ECO:0007669"/>
    <property type="project" value="TreeGrafter"/>
</dbReference>
<dbReference type="AlphaFoldDB" id="A0A249PE10"/>
<keyword evidence="3" id="KW-1185">Reference proteome</keyword>
<evidence type="ECO:0000256" key="1">
    <source>
        <dbReference type="SAM" id="MobiDB-lite"/>
    </source>
</evidence>
<evidence type="ECO:0000313" key="2">
    <source>
        <dbReference type="EMBL" id="ASY64190.1"/>
    </source>
</evidence>